<organism evidence="4 5">
    <name type="scientific">Mytilus galloprovincialis</name>
    <name type="common">Mediterranean mussel</name>
    <dbReference type="NCBI Taxonomy" id="29158"/>
    <lineage>
        <taxon>Eukaryota</taxon>
        <taxon>Metazoa</taxon>
        <taxon>Spiralia</taxon>
        <taxon>Lophotrochozoa</taxon>
        <taxon>Mollusca</taxon>
        <taxon>Bivalvia</taxon>
        <taxon>Autobranchia</taxon>
        <taxon>Pteriomorphia</taxon>
        <taxon>Mytilida</taxon>
        <taxon>Mytiloidea</taxon>
        <taxon>Mytilidae</taxon>
        <taxon>Mytilinae</taxon>
        <taxon>Mytilus</taxon>
    </lineage>
</organism>
<protein>
    <recommendedName>
        <fullName evidence="3">EF-hand domain-containing protein</fullName>
    </recommendedName>
</protein>
<dbReference type="AlphaFoldDB" id="A0A3L5TRZ6"/>
<dbReference type="PANTHER" id="PTHR23048:SF59">
    <property type="entry name" value="EF-HAND SUPERFAMILY PROTEIN"/>
    <property type="match status" value="1"/>
</dbReference>
<dbReference type="SUPFAM" id="SSF47473">
    <property type="entry name" value="EF-hand"/>
    <property type="match status" value="1"/>
</dbReference>
<dbReference type="CDD" id="cd00051">
    <property type="entry name" value="EFh"/>
    <property type="match status" value="2"/>
</dbReference>
<accession>A0A3L5TRZ6</accession>
<evidence type="ECO:0000256" key="1">
    <source>
        <dbReference type="ARBA" id="ARBA00022737"/>
    </source>
</evidence>
<dbReference type="Pfam" id="PF13499">
    <property type="entry name" value="EF-hand_7"/>
    <property type="match status" value="2"/>
</dbReference>
<dbReference type="InterPro" id="IPR011992">
    <property type="entry name" value="EF-hand-dom_pair"/>
</dbReference>
<evidence type="ECO:0000259" key="3">
    <source>
        <dbReference type="PROSITE" id="PS50222"/>
    </source>
</evidence>
<keyword evidence="2" id="KW-0106">Calcium</keyword>
<feature type="non-terminal residue" evidence="4">
    <location>
        <position position="1"/>
    </location>
</feature>
<dbReference type="GO" id="GO:0016460">
    <property type="term" value="C:myosin II complex"/>
    <property type="evidence" value="ECO:0007669"/>
    <property type="project" value="TreeGrafter"/>
</dbReference>
<feature type="domain" description="EF-hand" evidence="3">
    <location>
        <begin position="72"/>
        <end position="107"/>
    </location>
</feature>
<dbReference type="PROSITE" id="PS00018">
    <property type="entry name" value="EF_HAND_1"/>
    <property type="match status" value="4"/>
</dbReference>
<name>A0A3L5TRZ6_MYTGA</name>
<dbReference type="FunFam" id="1.10.238.10:FF:000178">
    <property type="entry name" value="Calmodulin-2 A"/>
    <property type="match status" value="1"/>
</dbReference>
<gene>
    <name evidence="4" type="ORF">AM593_06296</name>
</gene>
<dbReference type="SMR" id="A0A3L5TRZ6"/>
<dbReference type="PANTHER" id="PTHR23048">
    <property type="entry name" value="MYOSIN LIGHT CHAIN 1, 3"/>
    <property type="match status" value="1"/>
</dbReference>
<keyword evidence="1" id="KW-0677">Repeat</keyword>
<dbReference type="InterPro" id="IPR050230">
    <property type="entry name" value="CALM/Myosin/TropC-like"/>
</dbReference>
<dbReference type="EMBL" id="KV587518">
    <property type="protein sequence ID" value="OPL32696.1"/>
    <property type="molecule type" value="Genomic_DNA"/>
</dbReference>
<evidence type="ECO:0000313" key="4">
    <source>
        <dbReference type="EMBL" id="OPL32696.1"/>
    </source>
</evidence>
<reference evidence="4 5" key="1">
    <citation type="journal article" date="2016" name="PLoS ONE">
        <title>A First Insight into the Genome of the Filter-Feeder Mussel Mytilus galloprovincialis.</title>
        <authorList>
            <person name="Murgarella M."/>
            <person name="Puiu D."/>
            <person name="Novoa B."/>
            <person name="Figueras A."/>
            <person name="Posada D."/>
            <person name="Canchaya C."/>
        </authorList>
    </citation>
    <scope>NUCLEOTIDE SEQUENCE [LARGE SCALE GENOMIC DNA]</scope>
    <source>
        <tissue evidence="4">Muscle</tissue>
    </source>
</reference>
<feature type="domain" description="EF-hand" evidence="3">
    <location>
        <begin position="108"/>
        <end position="139"/>
    </location>
</feature>
<evidence type="ECO:0000256" key="2">
    <source>
        <dbReference type="ARBA" id="ARBA00022837"/>
    </source>
</evidence>
<proteinExistence type="predicted"/>
<dbReference type="InterPro" id="IPR018247">
    <property type="entry name" value="EF_Hand_1_Ca_BS"/>
</dbReference>
<dbReference type="GO" id="GO:0005509">
    <property type="term" value="F:calcium ion binding"/>
    <property type="evidence" value="ECO:0007669"/>
    <property type="project" value="InterPro"/>
</dbReference>
<keyword evidence="5" id="KW-1185">Reference proteome</keyword>
<dbReference type="PROSITE" id="PS50222">
    <property type="entry name" value="EF_HAND_2"/>
    <property type="match status" value="4"/>
</dbReference>
<dbReference type="SMART" id="SM00054">
    <property type="entry name" value="EFh"/>
    <property type="match status" value="4"/>
</dbReference>
<feature type="domain" description="EF-hand" evidence="3">
    <location>
        <begin position="35"/>
        <end position="70"/>
    </location>
</feature>
<comment type="caution">
    <text evidence="4">The sequence shown here is derived from an EMBL/GenBank/DDBJ whole genome shotgun (WGS) entry which is preliminary data.</text>
</comment>
<feature type="domain" description="EF-hand" evidence="3">
    <location>
        <begin position="1"/>
        <end position="34"/>
    </location>
</feature>
<dbReference type="InterPro" id="IPR002048">
    <property type="entry name" value="EF_hand_dom"/>
</dbReference>
<dbReference type="Gene3D" id="1.10.238.10">
    <property type="entry name" value="EF-hand"/>
    <property type="match status" value="2"/>
</dbReference>
<evidence type="ECO:0000313" key="5">
    <source>
        <dbReference type="Proteomes" id="UP000266721"/>
    </source>
</evidence>
<dbReference type="Proteomes" id="UP000266721">
    <property type="component" value="Unassembled WGS sequence"/>
</dbReference>
<sequence>MIEYKDAFRAFDTNGDGKISCKELRTFLKSMGENPSDAEIKRIMRRVDKDGSGTIEFAEFVAMMTEQREQTLQTDEYRKAFNSFDLDGNGLITVKEFKKAMARLGEKISEKKIKKIMKEIDIDGDGCINYQEFVKILTK</sequence>